<evidence type="ECO:0000313" key="5">
    <source>
        <dbReference type="Proteomes" id="UP000199513"/>
    </source>
</evidence>
<dbReference type="GO" id="GO:0007165">
    <property type="term" value="P:signal transduction"/>
    <property type="evidence" value="ECO:0007669"/>
    <property type="project" value="InterPro"/>
</dbReference>
<keyword evidence="5" id="KW-1185">Reference proteome</keyword>
<protein>
    <submittedName>
        <fullName evidence="4">GAF domain-containing protein</fullName>
    </submittedName>
</protein>
<evidence type="ECO:0000313" key="4">
    <source>
        <dbReference type="EMBL" id="SFE75047.1"/>
    </source>
</evidence>
<feature type="transmembrane region" description="Helical" evidence="2">
    <location>
        <begin position="179"/>
        <end position="203"/>
    </location>
</feature>
<sequence length="611" mass="70649">MNNLNFKQRLRIIFSLVFTTIIFGVSGLIYDYLQTSEKVIHLELANQMEQSVTSLSFHALNYADGERTAIVDINNDMNDFDSYFNTLKQGGKVTFRNIETQVEPFSDTKSLDILSQLEAEWIGYKENLLKITNSRPDRIDLNAQKYIVNNVSKIRNIIDSLSDHYYQLIQQYNNRHLKYLLTLLVVLLSIFAINLYAIFSFVIQPLHQVSSLSQRIAKGELVKYANKIQNNEIGTVFSGLNDISEGLEKITSFADKVGKSDFNAQLELRSEKDVLGYALLAMRDNLKKANEDEQKRKWTTEGLAKFVSILRLDNQDLKQLADKIISNLVKYLNANQGGIFLYNEDKDTLDLLACYAYERKRYIENSVPVGDGLLGQAFLEKDIIYLKEVPDGYVSITSGLGEATPSHLLIIPLKINDKVYGVIEIASFEDFQDYQREFLEKTAENIASTIATAKINEKTARLLRESQEQSEMLRAQEEEMRQNVEELIATQEQMKRKQEEVEFVNQRLKTNEAILKKSMEKAKKQGEELQMVNRALEQKQEEMQQKVAELEKAKAEIEKLKEEEQKRTKLLVEQQKKLMVKFMEDFKNKERNLKEQLAQKEKEIEELKNKS</sequence>
<dbReference type="SUPFAM" id="SSF55781">
    <property type="entry name" value="GAF domain-like"/>
    <property type="match status" value="1"/>
</dbReference>
<proteinExistence type="predicted"/>
<dbReference type="AlphaFoldDB" id="A0A1I2D3C5"/>
<feature type="transmembrane region" description="Helical" evidence="2">
    <location>
        <begin position="12"/>
        <end position="33"/>
    </location>
</feature>
<keyword evidence="2" id="KW-1133">Transmembrane helix</keyword>
<dbReference type="Gene3D" id="6.10.340.10">
    <property type="match status" value="1"/>
</dbReference>
<keyword evidence="2" id="KW-0812">Transmembrane</keyword>
<gene>
    <name evidence="4" type="ORF">SAMN04488541_100648</name>
</gene>
<dbReference type="STRING" id="1003.SAMN04488541_100648"/>
<keyword evidence="2" id="KW-0472">Membrane</keyword>
<dbReference type="GO" id="GO:0016020">
    <property type="term" value="C:membrane"/>
    <property type="evidence" value="ECO:0007669"/>
    <property type="project" value="InterPro"/>
</dbReference>
<organism evidence="4 5">
    <name type="scientific">Thermoflexibacter ruber</name>
    <dbReference type="NCBI Taxonomy" id="1003"/>
    <lineage>
        <taxon>Bacteria</taxon>
        <taxon>Pseudomonadati</taxon>
        <taxon>Bacteroidota</taxon>
        <taxon>Cytophagia</taxon>
        <taxon>Cytophagales</taxon>
        <taxon>Thermoflexibacteraceae</taxon>
        <taxon>Thermoflexibacter</taxon>
    </lineage>
</organism>
<dbReference type="RefSeq" id="WP_091540940.1">
    <property type="nucleotide sequence ID" value="NZ_FONY01000006.1"/>
</dbReference>
<feature type="domain" description="HAMP" evidence="3">
    <location>
        <begin position="200"/>
        <end position="252"/>
    </location>
</feature>
<dbReference type="Pfam" id="PF13185">
    <property type="entry name" value="GAF_2"/>
    <property type="match status" value="1"/>
</dbReference>
<dbReference type="OrthoDB" id="1109395at2"/>
<dbReference type="Gene3D" id="3.30.450.40">
    <property type="match status" value="1"/>
</dbReference>
<dbReference type="PROSITE" id="PS50885">
    <property type="entry name" value="HAMP"/>
    <property type="match status" value="1"/>
</dbReference>
<dbReference type="Proteomes" id="UP000199513">
    <property type="component" value="Unassembled WGS sequence"/>
</dbReference>
<dbReference type="InterPro" id="IPR029016">
    <property type="entry name" value="GAF-like_dom_sf"/>
</dbReference>
<dbReference type="EMBL" id="FONY01000006">
    <property type="protein sequence ID" value="SFE75047.1"/>
    <property type="molecule type" value="Genomic_DNA"/>
</dbReference>
<evidence type="ECO:0000259" key="3">
    <source>
        <dbReference type="PROSITE" id="PS50885"/>
    </source>
</evidence>
<dbReference type="SMART" id="SM00065">
    <property type="entry name" value="GAF"/>
    <property type="match status" value="1"/>
</dbReference>
<keyword evidence="1" id="KW-0175">Coiled coil</keyword>
<dbReference type="InterPro" id="IPR003018">
    <property type="entry name" value="GAF"/>
</dbReference>
<evidence type="ECO:0000256" key="1">
    <source>
        <dbReference type="SAM" id="Coils"/>
    </source>
</evidence>
<evidence type="ECO:0000256" key="2">
    <source>
        <dbReference type="SAM" id="Phobius"/>
    </source>
</evidence>
<name>A0A1I2D3C5_9BACT</name>
<accession>A0A1I2D3C5</accession>
<feature type="coiled-coil region" evidence="1">
    <location>
        <begin position="456"/>
        <end position="610"/>
    </location>
</feature>
<dbReference type="InterPro" id="IPR003660">
    <property type="entry name" value="HAMP_dom"/>
</dbReference>
<reference evidence="4 5" key="1">
    <citation type="submission" date="2016-10" db="EMBL/GenBank/DDBJ databases">
        <authorList>
            <person name="de Groot N.N."/>
        </authorList>
    </citation>
    <scope>NUCLEOTIDE SEQUENCE [LARGE SCALE GENOMIC DNA]</scope>
    <source>
        <strain>GEY</strain>
        <strain evidence="5">DSM 9560</strain>
    </source>
</reference>